<feature type="disulfide bond" evidence="25">
    <location>
        <begin position="416"/>
        <end position="426"/>
    </location>
</feature>
<evidence type="ECO:0000256" key="3">
    <source>
        <dbReference type="ARBA" id="ARBA00004245"/>
    </source>
</evidence>
<dbReference type="SMART" id="SM00179">
    <property type="entry name" value="EGF_CA"/>
    <property type="match status" value="7"/>
</dbReference>
<feature type="domain" description="CUB" evidence="27">
    <location>
        <begin position="1199"/>
        <end position="1310"/>
    </location>
</feature>
<dbReference type="Pfam" id="PF00008">
    <property type="entry name" value="EGF"/>
    <property type="match status" value="2"/>
</dbReference>
<dbReference type="Pfam" id="PF00431">
    <property type="entry name" value="CUB"/>
    <property type="match status" value="25"/>
</dbReference>
<dbReference type="InterPro" id="IPR001881">
    <property type="entry name" value="EGF-like_Ca-bd_dom"/>
</dbReference>
<reference evidence="29 30" key="1">
    <citation type="journal article" date="2024" name="BMC Genomics">
        <title>De novo assembly and annotation of Popillia japonica's genome with initial clues to its potential as an invasive pest.</title>
        <authorList>
            <person name="Cucini C."/>
            <person name="Boschi S."/>
            <person name="Funari R."/>
            <person name="Cardaioli E."/>
            <person name="Iannotti N."/>
            <person name="Marturano G."/>
            <person name="Paoli F."/>
            <person name="Bruttini M."/>
            <person name="Carapelli A."/>
            <person name="Frati F."/>
            <person name="Nardi F."/>
        </authorList>
    </citation>
    <scope>NUCLEOTIDE SEQUENCE [LARGE SCALE GENOMIC DNA]</scope>
    <source>
        <strain evidence="29">DMR45628</strain>
    </source>
</reference>
<evidence type="ECO:0000256" key="18">
    <source>
        <dbReference type="ARBA" id="ARBA00022989"/>
    </source>
</evidence>
<feature type="domain" description="CUB" evidence="27">
    <location>
        <begin position="844"/>
        <end position="959"/>
    </location>
</feature>
<evidence type="ECO:0000256" key="20">
    <source>
        <dbReference type="ARBA" id="ARBA00023157"/>
    </source>
</evidence>
<evidence type="ECO:0000256" key="25">
    <source>
        <dbReference type="PROSITE-ProRule" id="PRU00076"/>
    </source>
</evidence>
<evidence type="ECO:0000256" key="6">
    <source>
        <dbReference type="ARBA" id="ARBA00022448"/>
    </source>
</evidence>
<dbReference type="GO" id="GO:0005856">
    <property type="term" value="C:cytoskeleton"/>
    <property type="evidence" value="ECO:0007669"/>
    <property type="project" value="UniProtKB-SubCell"/>
</dbReference>
<keyword evidence="23" id="KW-0966">Cell projection</keyword>
<accession>A0AAW1N9Z5</accession>
<dbReference type="SUPFAM" id="SSF57196">
    <property type="entry name" value="EGF/Laminin"/>
    <property type="match status" value="3"/>
</dbReference>
<feature type="disulfide bond" evidence="25">
    <location>
        <begin position="478"/>
        <end position="487"/>
    </location>
</feature>
<keyword evidence="14" id="KW-0677">Repeat</keyword>
<organism evidence="29 30">
    <name type="scientific">Popillia japonica</name>
    <name type="common">Japanese beetle</name>
    <dbReference type="NCBI Taxonomy" id="7064"/>
    <lineage>
        <taxon>Eukaryota</taxon>
        <taxon>Metazoa</taxon>
        <taxon>Ecdysozoa</taxon>
        <taxon>Arthropoda</taxon>
        <taxon>Hexapoda</taxon>
        <taxon>Insecta</taxon>
        <taxon>Pterygota</taxon>
        <taxon>Neoptera</taxon>
        <taxon>Endopterygota</taxon>
        <taxon>Coleoptera</taxon>
        <taxon>Polyphaga</taxon>
        <taxon>Scarabaeiformia</taxon>
        <taxon>Scarabaeidae</taxon>
        <taxon>Rutelinae</taxon>
        <taxon>Popillia</taxon>
    </lineage>
</organism>
<feature type="domain" description="CUB" evidence="27">
    <location>
        <begin position="3557"/>
        <end position="3665"/>
    </location>
</feature>
<dbReference type="PANTHER" id="PTHR24251">
    <property type="entry name" value="OVOCHYMASE-RELATED"/>
    <property type="match status" value="1"/>
</dbReference>
<feature type="domain" description="CUB" evidence="27">
    <location>
        <begin position="3179"/>
        <end position="3293"/>
    </location>
</feature>
<dbReference type="PROSITE" id="PS00010">
    <property type="entry name" value="ASX_HYDROXYL"/>
    <property type="match status" value="2"/>
</dbReference>
<keyword evidence="16" id="KW-0106">Calcium</keyword>
<dbReference type="GO" id="GO:0005886">
    <property type="term" value="C:plasma membrane"/>
    <property type="evidence" value="ECO:0007669"/>
    <property type="project" value="UniProtKB-SubCell"/>
</dbReference>
<feature type="disulfide bond" evidence="25">
    <location>
        <begin position="172"/>
        <end position="181"/>
    </location>
</feature>
<keyword evidence="21" id="KW-0325">Glycoprotein</keyword>
<keyword evidence="20 25" id="KW-1015">Disulfide bond</keyword>
<feature type="domain" description="EGF-like" evidence="28">
    <location>
        <begin position="412"/>
        <end position="449"/>
    </location>
</feature>
<feature type="domain" description="CUB" evidence="27">
    <location>
        <begin position="1431"/>
        <end position="1543"/>
    </location>
</feature>
<evidence type="ECO:0000256" key="4">
    <source>
        <dbReference type="ARBA" id="ARBA00004251"/>
    </source>
</evidence>
<feature type="disulfide bond" evidence="25">
    <location>
        <begin position="439"/>
        <end position="448"/>
    </location>
</feature>
<feature type="domain" description="EGF-like" evidence="28">
    <location>
        <begin position="184"/>
        <end position="225"/>
    </location>
</feature>
<feature type="domain" description="CUB" evidence="27">
    <location>
        <begin position="3055"/>
        <end position="3172"/>
    </location>
</feature>
<comment type="caution">
    <text evidence="29">The sequence shown here is derived from an EMBL/GenBank/DDBJ whole genome shotgun (WGS) entry which is preliminary data.</text>
</comment>
<dbReference type="GO" id="GO:0007154">
    <property type="term" value="P:cell communication"/>
    <property type="evidence" value="ECO:0007669"/>
    <property type="project" value="UniProtKB-ARBA"/>
</dbReference>
<evidence type="ECO:0000256" key="19">
    <source>
        <dbReference type="ARBA" id="ARBA00023136"/>
    </source>
</evidence>
<evidence type="ECO:0000256" key="12">
    <source>
        <dbReference type="ARBA" id="ARBA00022723"/>
    </source>
</evidence>
<feature type="domain" description="CUB" evidence="27">
    <location>
        <begin position="3297"/>
        <end position="3442"/>
    </location>
</feature>
<dbReference type="CDD" id="cd00041">
    <property type="entry name" value="CUB"/>
    <property type="match status" value="25"/>
</dbReference>
<dbReference type="GO" id="GO:0005509">
    <property type="term" value="F:calcium ion binding"/>
    <property type="evidence" value="ECO:0007669"/>
    <property type="project" value="InterPro"/>
</dbReference>
<feature type="domain" description="CUB" evidence="27">
    <location>
        <begin position="2131"/>
        <end position="2244"/>
    </location>
</feature>
<dbReference type="GO" id="GO:0042995">
    <property type="term" value="C:cell projection"/>
    <property type="evidence" value="ECO:0007669"/>
    <property type="project" value="UniProtKB-SubCell"/>
</dbReference>
<feature type="domain" description="CUB" evidence="27">
    <location>
        <begin position="1547"/>
        <end position="1658"/>
    </location>
</feature>
<evidence type="ECO:0000256" key="11">
    <source>
        <dbReference type="ARBA" id="ARBA00022692"/>
    </source>
</evidence>
<dbReference type="FunFam" id="2.10.25.10:FF:000429">
    <property type="entry name" value="Cubilin"/>
    <property type="match status" value="1"/>
</dbReference>
<dbReference type="FunFam" id="2.60.120.290:FF:000042">
    <property type="entry name" value="AGAP005526-PA"/>
    <property type="match status" value="1"/>
</dbReference>
<evidence type="ECO:0000256" key="7">
    <source>
        <dbReference type="ARBA" id="ARBA00022475"/>
    </source>
</evidence>
<evidence type="ECO:0000256" key="5">
    <source>
        <dbReference type="ARBA" id="ARBA00004316"/>
    </source>
</evidence>
<keyword evidence="6" id="KW-0813">Transport</keyword>
<dbReference type="PROSITE" id="PS01186">
    <property type="entry name" value="EGF_2"/>
    <property type="match status" value="3"/>
</dbReference>
<feature type="domain" description="CUB" evidence="27">
    <location>
        <begin position="732"/>
        <end position="843"/>
    </location>
</feature>
<evidence type="ECO:0000313" key="30">
    <source>
        <dbReference type="Proteomes" id="UP001458880"/>
    </source>
</evidence>
<feature type="domain" description="CUB" evidence="27">
    <location>
        <begin position="2714"/>
        <end position="2823"/>
    </location>
</feature>
<dbReference type="InterPro" id="IPR000742">
    <property type="entry name" value="EGF"/>
</dbReference>
<dbReference type="FunFam" id="2.60.120.290:FF:000003">
    <property type="entry name" value="Neuropilin"/>
    <property type="match status" value="2"/>
</dbReference>
<dbReference type="InterPro" id="IPR049883">
    <property type="entry name" value="NOTCH1_EGF-like"/>
</dbReference>
<feature type="domain" description="CUB" evidence="27">
    <location>
        <begin position="613"/>
        <end position="726"/>
    </location>
</feature>
<keyword evidence="30" id="KW-1185">Reference proteome</keyword>
<dbReference type="Gene3D" id="2.60.120.290">
    <property type="entry name" value="Spermadhesin, CUB domain"/>
    <property type="match status" value="26"/>
</dbReference>
<feature type="domain" description="CUB" evidence="27">
    <location>
        <begin position="2488"/>
        <end position="2595"/>
    </location>
</feature>
<keyword evidence="15" id="KW-0967">Endosome</keyword>
<dbReference type="InterPro" id="IPR000859">
    <property type="entry name" value="CUB_dom"/>
</dbReference>
<evidence type="ECO:0000256" key="24">
    <source>
        <dbReference type="PROSITE-ProRule" id="PRU00059"/>
    </source>
</evidence>
<evidence type="ECO:0000256" key="13">
    <source>
        <dbReference type="ARBA" id="ARBA00022729"/>
    </source>
</evidence>
<sequence length="3673" mass="410139">MWKCFIITLSALTVTTSSFQQDPRISARNGHLSISVDKGKDINLIVSDTGHFKVNDQDILALINSVKDVPKLIDKLTKPNQPSAGNTPITDNIYFGQNLGNISLRLDDLEQDLSNHTSKSKLDFIRIRRRLNILQRLVRNMMTSLTTNECDSTPCENGGTCQDLYKDFSCICPTGWEGSTCEKDVNECAIYAGTDLGCQNGATCTNKLGSYECTCPVGFFGTRCTTKTVDCYSAGQDLCGHGTCMPQAKGYKCFCDQGWTTDGKNPACTVDVNECQSLQLPCSTNPLVQCINIPGSFYCGHCPPGYSGNGYYCNDIDECAVFNGGCSVNPMVQCINTPGSRTCGLCPPGYAGNGVTCSYQGSVCSVNNGGCNPLAQCRDNPRISSSYVECICPRGYAGNGIGPLGCVQSSTPIDPCNPNPCVFGTCSVINVSNDYVCNCRAKYTGRNCDIAKDACASSPCQNGATCVEIFGLSYSCKCPQGFTGNNCQNERQSCGGKLEHLDGVLQFPLEPSEQYNHALSCAWVIQTNSTKVLNITFTRFDLEDSAECQFDWVQIHDGRNSAAHNIGRFCGSQLPKGGNIITTTNSVYIWFRSDTRLAKHGFSLNWTTIDPVCGGKISASSYGTIQSPGYPGNYPLNRDCYWVITTDRRNRLEFHFFTLMIGQDANCTGDYLEFYYESAKTDNRFARYCTTTHPAPLTSPSHNVIIYFHSNNKLTYSGFQISYKVVSGIPSCGGTYTTNTGQITSPVVTFSSLELYHLVCEYKISVANQLRIRLQFITMNLAKFSSLCIEHISVYDGPTKDSPLIGKYCGDTLPAPRISFGNEVLIVYNGKRPNTFSLKYETVCGRKFTEETGVIMSPDYPQFMNTNIECLYEIEQAPGRLITLTVVESIGMFRFFRTFPNIIEVRDGNSKGAPLLVTYNSMSQYPSSITSSHNYLTIVTKSLSLVFNRRKYYMNYTTSDVGCGGIYIEDLGTIKSPNHPGIYPGETNCKWIIQAPPTHVVQLTFLHFKLEQSHSCNYDHLTIYDVNDKLQNDGQIGKFCGGKLPPTLLSTSNSMRIVFESDASHSGEGFLATYVFIAEDNVCGGTYFTSAGVLKSPRYPNPYPVNRDCKWVIHVQPGMQIMLNVTDFQLESYSNCRYDFLEIRNGGTGASPLIGKYCGTTIPAIIYSHANQLFIHFKTDMTRNSKGFLIYWSSASTGCGGLLTSPKGSIISPHYPEPYSKNTECYWKISINSGSVIQIVFADLDLEPHLTCVLDYIEVFDGKDLSAKSLGRYCTTHPPYLRSTANHMMIKFRSDVSFQGRGFQIQYSTVCHNTITGYEGVIESPNFPNRYPQNEDCTWTIGVSKGNKINITFSHFELERSLSYNAEKCNFDYVEFIYTDYETEQEIKKTFCGESIPPPITINSNTTNIHFVSDHLLMGNGFRLEWQLFGCGGILTHPTGSFRSPNYPNHYPASTTCDWVIRAPYGNSIVVNFDKLDIEPTTSCSYDAIQVYNGPDDKSHLMNEICHSNKPITITGTASSVLVRFKSDSSYEGMGFEGTYSFTASKCGGTLIANQGEFTSPNYPKNYDSGSFCEWLIQIEEHHLIEFKFLDVDLAVHGNATYIRVYDGPSSAYPELVYITNKAPNETIRSTYNNLFVVFASSGLSITAKGFKASYQTGCGAILDSETSGVIDYNTIQTFYNDLCTWTIIAPDPTKHVSLTLSHVRGYYCDFEIHLVSIYNGFNKSAPLIDSYCEKLPGTIVSTGSMLHIETNMGFKASYSTLDTACGGSLEGERGYFATPEYPNNYPVDIECEWTVNISQSMTTDLTFESFDLINSDHCNDDFLEIRKGDKHGPLIGVFCGTNIPVNVSALGGIWLYFKSSKPDVGEVAATAKGFKAEYSLQTHTELTESSGTVYSPLYPNYYMKTNFFTWRITVKFGYAIAINVKDLIMSYGYDGYCYAASLLFYDGYNSEAPVLHQLCEMTTTSFQSTSNVMYIESSIDMTRRGIKFAFDWLQVPIVKNVTTPKQSECGTTEPININALRNYTLKSPGYPDGYAHGLNCEWVFSTVPENHLQIDFYTIDLEYRSSCIYDKIEVYSGRNGVDDWSLVETVCLPNDTHRDSIETTNLMKVVFTTDSYLNHTGFSSMVTETCGGNIEKTSGIINIMNSTFQNMFSLECQWNITVRSGRTMQISFVQFDIGTNADSKCNNYLVLRNGQSAASPLLGNGKYCGESTPANLETTSNHLYVKFSSKSRVRGFIMKYNEIAVNCDARITLSTLDNVTTISSPNYPNIPLPHTECKWTISALPGESIQIDFVERFDLTDDYDCEKEYVEIRNGGTVLSPLVGKYCKSMPSTIVTRDNMAFVKFFTDVEEPRNGFKIKLSIAKCGGTIRDSTGEIKSRFFKNRNNYPSKENCTWEVEGPEGHYMIFTFDTLDLSVFSKNCTTDYVEISEHSLMDYDNITSIGKYCKKFEQEIRTTTNKVRVQFITGARNVKAAGFLLKFKSSQEKCGGTLDNDFGVITSPGYPVVYPIRCEWVIKVTKGRRIQVELLDLDFDNSQPSQGLAFSISDNFVAHITFIKQNDKVRYINSTDNTMAVFFWSLFPSNHRGFKLKYSSEEPSVCLADFSLSHGFIYAPANVTYYYCSWKRTESNYTATTLALKISIYSQDKTSSVTSCKFTSSLSVTAMHDHMALGHYCPGKVENVVVRTPYPVTEIVANQASRSALNFTVEYQTYNCGGRIYAQTGTITSPGFPKRSSDNVECAWLIELSADQTIKLNFNVFELGDDCAKSFMIVRNGHLNTSPRLGKYCKNTFPQTLQSQSNSLWIEYHSETNRGKGFNLTYEAISTGCGGIFHDTDKIIRTPNYPDDYPDNAECVWEVRAAPGYHIGLNFLERFHIEKTDTCSNDFVEVWDYKNDNWQSLGRMCGRSRPNYLNSTSTQMKIMFRSNEKTTGAGFKAEWVMNCGGNFTATHTPQYISSPGYPEVYKDNLDCLYTIVAPGKHIVLKFEHFDLEMGSPLCAYDSVTISHSIYGIPRTKAYCGKTKPPIVSAKNEVSVRFQTDLFVRRTGFLFSYQIDECGRDISSPTVISASEFHLDPMSIINRVQTCVWNITAPKDKVVAVKIDKVLTDSSSYCIYNYVEIFDGQNASVDYRLAKLCGNLTQKMSIIKSTKNSMVILYSSYDAGRNPFKATVYFTYGPASGCGGVIQLDDKNKKSVESPNLQGEVDCQWVIQSPDDYYVSIEVQKLPSCEETGLNRTKHLEIRNGASHFAELIVDVCNTSKTIKTFSTAGNFAFIWWYTLNNKGGNDRFKLEFTAVKSVCGLTTLTATDEFKYLTSPNFPNEYPGNIHCLWKINSTLIYRRIQLKFIEFDLGSNSGEQCSGDKIEIIDKSQRRVIDEGLGSQTVLYGGKAGSISKYISGPLGVHQYCGQTATEFDHYSGEGSLVVSFRSTSGQHGKGFKLEYSAVGVCRNYTSSQGRLYSNNVSNCKFTITAPENTTISLYFRRLGLFTRHTDCTDSRLEIYDGANEKATKLMSYCTYMASVQNPIFSTTNVLLINLKNTAFTFAYYDITYTSTTEGRGCGGKIYNYLGIFTSPLYPNNYRDNSDCTWDITVPYGLRVSLKFTVFDIKAACTTDYLQVTTYQDSQENEQVYCQSDELPTFESMNEVKVRYVTSFNNGGTGWVAQFKAYSEDHAVEW</sequence>
<feature type="signal peptide" evidence="26">
    <location>
        <begin position="1"/>
        <end position="18"/>
    </location>
</feature>
<evidence type="ECO:0000256" key="26">
    <source>
        <dbReference type="SAM" id="SignalP"/>
    </source>
</evidence>
<feature type="domain" description="CUB" evidence="27">
    <location>
        <begin position="1766"/>
        <end position="1882"/>
    </location>
</feature>
<feature type="domain" description="CUB" evidence="27">
    <location>
        <begin position="2941"/>
        <end position="3053"/>
    </location>
</feature>
<dbReference type="InterPro" id="IPR035914">
    <property type="entry name" value="Sperma_CUB_dom_sf"/>
</dbReference>
<feature type="domain" description="CUB" evidence="27">
    <location>
        <begin position="1883"/>
        <end position="1996"/>
    </location>
</feature>
<feature type="domain" description="CUB" evidence="27">
    <location>
        <begin position="2010"/>
        <end position="2130"/>
    </location>
</feature>
<keyword evidence="12" id="KW-0479">Metal-binding</keyword>
<dbReference type="FunFam" id="2.10.25.10:FF:000391">
    <property type="entry name" value="Weary, isoform C"/>
    <property type="match status" value="1"/>
</dbReference>
<dbReference type="SUPFAM" id="SSF49854">
    <property type="entry name" value="Spermadhesin, CUB domain"/>
    <property type="match status" value="26"/>
</dbReference>
<keyword evidence="13 26" id="KW-0732">Signal</keyword>
<dbReference type="SUPFAM" id="SSF57184">
    <property type="entry name" value="Growth factor receptor domain"/>
    <property type="match status" value="2"/>
</dbReference>
<feature type="domain" description="EGF-like" evidence="28">
    <location>
        <begin position="451"/>
        <end position="488"/>
    </location>
</feature>
<evidence type="ECO:0000256" key="9">
    <source>
        <dbReference type="ARBA" id="ARBA00022536"/>
    </source>
</evidence>
<dbReference type="EMBL" id="JASPKY010000003">
    <property type="protein sequence ID" value="KAK9758588.1"/>
    <property type="molecule type" value="Genomic_DNA"/>
</dbReference>
<dbReference type="InterPro" id="IPR018097">
    <property type="entry name" value="EGF_Ca-bd_CS"/>
</dbReference>
<dbReference type="FunFam" id="2.10.25.10:FF:000379">
    <property type="entry name" value="Cubilin"/>
    <property type="match status" value="1"/>
</dbReference>
<dbReference type="GO" id="GO:0015031">
    <property type="term" value="P:protein transport"/>
    <property type="evidence" value="ECO:0007669"/>
    <property type="project" value="UniProtKB-KW"/>
</dbReference>
<evidence type="ECO:0000256" key="1">
    <source>
        <dbReference type="ARBA" id="ARBA00004177"/>
    </source>
</evidence>
<keyword evidence="8" id="KW-0963">Cytoplasm</keyword>
<feature type="domain" description="CUB" evidence="27">
    <location>
        <begin position="494"/>
        <end position="609"/>
    </location>
</feature>
<evidence type="ECO:0000256" key="8">
    <source>
        <dbReference type="ARBA" id="ARBA00022490"/>
    </source>
</evidence>
<name>A0AAW1N9Z5_POPJA</name>
<dbReference type="InterPro" id="IPR009030">
    <property type="entry name" value="Growth_fac_rcpt_cys_sf"/>
</dbReference>
<dbReference type="FunFam" id="2.10.25.10:FF:000318">
    <property type="entry name" value="Eyes shut homolog"/>
    <property type="match status" value="1"/>
</dbReference>
<feature type="domain" description="EGF-like" evidence="28">
    <location>
        <begin position="146"/>
        <end position="182"/>
    </location>
</feature>
<feature type="domain" description="CUB" evidence="27">
    <location>
        <begin position="2366"/>
        <end position="2484"/>
    </location>
</feature>
<dbReference type="FunFam" id="2.60.120.290:FF:000005">
    <property type="entry name" value="Procollagen C-endopeptidase enhancer 1"/>
    <property type="match status" value="1"/>
</dbReference>
<dbReference type="GO" id="GO:0005768">
    <property type="term" value="C:endosome"/>
    <property type="evidence" value="ECO:0007669"/>
    <property type="project" value="UniProtKB-SubCell"/>
</dbReference>
<dbReference type="FunFam" id="2.60.120.290:FF:000013">
    <property type="entry name" value="Membrane frizzled-related protein"/>
    <property type="match status" value="6"/>
</dbReference>
<evidence type="ECO:0000259" key="27">
    <source>
        <dbReference type="PROSITE" id="PS01180"/>
    </source>
</evidence>
<dbReference type="PROSITE" id="PS00022">
    <property type="entry name" value="EGF_1"/>
    <property type="match status" value="4"/>
</dbReference>
<feature type="disulfide bond" evidence="24">
    <location>
        <begin position="494"/>
        <end position="521"/>
    </location>
</feature>
<feature type="domain" description="CUB" evidence="27">
    <location>
        <begin position="1311"/>
        <end position="1429"/>
    </location>
</feature>
<feature type="domain" description="CUB" evidence="27">
    <location>
        <begin position="2248"/>
        <end position="2364"/>
    </location>
</feature>
<keyword evidence="9 25" id="KW-0245">EGF-like domain</keyword>
<evidence type="ECO:0000256" key="23">
    <source>
        <dbReference type="ARBA" id="ARBA00023273"/>
    </source>
</evidence>
<protein>
    <submittedName>
        <fullName evidence="29">CUB domain</fullName>
    </submittedName>
</protein>
<comment type="caution">
    <text evidence="25">Lacks conserved residue(s) required for the propagation of feature annotation.</text>
</comment>
<dbReference type="SMART" id="SM00181">
    <property type="entry name" value="EGF"/>
    <property type="match status" value="8"/>
</dbReference>
<evidence type="ECO:0000259" key="28">
    <source>
        <dbReference type="PROSITE" id="PS50026"/>
    </source>
</evidence>
<feature type="domain" description="CUB" evidence="27">
    <location>
        <begin position="1659"/>
        <end position="1762"/>
    </location>
</feature>
<dbReference type="PROSITE" id="PS01187">
    <property type="entry name" value="EGF_CA"/>
    <property type="match status" value="1"/>
</dbReference>
<dbReference type="PROSITE" id="PS50026">
    <property type="entry name" value="EGF_3"/>
    <property type="match status" value="4"/>
</dbReference>
<feature type="chain" id="PRO_5043329403" evidence="26">
    <location>
        <begin position="19"/>
        <end position="3673"/>
    </location>
</feature>
<keyword evidence="22" id="KW-0206">Cytoskeleton</keyword>
<evidence type="ECO:0000256" key="2">
    <source>
        <dbReference type="ARBA" id="ARBA00004202"/>
    </source>
</evidence>
<evidence type="ECO:0000256" key="17">
    <source>
        <dbReference type="ARBA" id="ARBA00022927"/>
    </source>
</evidence>
<dbReference type="Proteomes" id="UP001458880">
    <property type="component" value="Unassembled WGS sequence"/>
</dbReference>
<evidence type="ECO:0000256" key="15">
    <source>
        <dbReference type="ARBA" id="ARBA00022753"/>
    </source>
</evidence>
<dbReference type="Pfam" id="PF07645">
    <property type="entry name" value="EGF_CA"/>
    <property type="match status" value="3"/>
</dbReference>
<evidence type="ECO:0000256" key="21">
    <source>
        <dbReference type="ARBA" id="ARBA00023180"/>
    </source>
</evidence>
<feature type="disulfide bond" evidence="25">
    <location>
        <begin position="215"/>
        <end position="224"/>
    </location>
</feature>
<feature type="domain" description="CUB" evidence="27">
    <location>
        <begin position="2827"/>
        <end position="2940"/>
    </location>
</feature>
<keyword evidence="19" id="KW-0472">Membrane</keyword>
<dbReference type="SMART" id="SM00042">
    <property type="entry name" value="CUB"/>
    <property type="match status" value="26"/>
</dbReference>
<gene>
    <name evidence="29" type="ORF">QE152_g458</name>
</gene>
<proteinExistence type="predicted"/>
<dbReference type="PROSITE" id="PS01180">
    <property type="entry name" value="CUB"/>
    <property type="match status" value="26"/>
</dbReference>
<keyword evidence="10" id="KW-0597">Phosphoprotein</keyword>
<evidence type="ECO:0000256" key="22">
    <source>
        <dbReference type="ARBA" id="ARBA00023212"/>
    </source>
</evidence>
<evidence type="ECO:0000256" key="16">
    <source>
        <dbReference type="ARBA" id="ARBA00022837"/>
    </source>
</evidence>
<dbReference type="InterPro" id="IPR000152">
    <property type="entry name" value="EGF-type_Asp/Asn_hydroxyl_site"/>
</dbReference>
<dbReference type="CDD" id="cd00054">
    <property type="entry name" value="EGF_CA"/>
    <property type="match status" value="6"/>
</dbReference>
<keyword evidence="7" id="KW-1003">Cell membrane</keyword>
<evidence type="ECO:0000256" key="10">
    <source>
        <dbReference type="ARBA" id="ARBA00022553"/>
    </source>
</evidence>
<dbReference type="FunFam" id="2.60.120.290:FF:000060">
    <property type="entry name" value="Cubilin homolog"/>
    <property type="match status" value="1"/>
</dbReference>
<feature type="domain" description="CUB" evidence="27">
    <location>
        <begin position="1083"/>
        <end position="1195"/>
    </location>
</feature>
<feature type="domain" description="CUB" evidence="27">
    <location>
        <begin position="3456"/>
        <end position="3551"/>
    </location>
</feature>
<keyword evidence="18" id="KW-1133">Transmembrane helix</keyword>
<evidence type="ECO:0000256" key="14">
    <source>
        <dbReference type="ARBA" id="ARBA00022737"/>
    </source>
</evidence>
<feature type="disulfide bond" evidence="24">
    <location>
        <begin position="613"/>
        <end position="640"/>
    </location>
</feature>
<dbReference type="Gene3D" id="2.10.25.10">
    <property type="entry name" value="Laminin"/>
    <property type="match status" value="7"/>
</dbReference>
<dbReference type="FunFam" id="2.10.25.10:FF:000260">
    <property type="entry name" value="Notch receptor 4"/>
    <property type="match status" value="1"/>
</dbReference>
<feature type="domain" description="CUB" evidence="27">
    <location>
        <begin position="963"/>
        <end position="1077"/>
    </location>
</feature>
<keyword evidence="17" id="KW-0653">Protein transport</keyword>
<dbReference type="GO" id="GO:0023052">
    <property type="term" value="P:signaling"/>
    <property type="evidence" value="ECO:0007669"/>
    <property type="project" value="UniProtKB-ARBA"/>
</dbReference>
<comment type="subcellular location">
    <subcellularLocation>
        <location evidence="2">Cell membrane</location>
        <topology evidence="2">Peripheral membrane protein</topology>
    </subcellularLocation>
    <subcellularLocation>
        <location evidence="4">Cell membrane</location>
        <topology evidence="4">Single-pass type I membrane protein</topology>
    </subcellularLocation>
    <subcellularLocation>
        <location evidence="5">Cell projection</location>
    </subcellularLocation>
    <subcellularLocation>
        <location evidence="3">Cytoplasm</location>
        <location evidence="3">Cytoskeleton</location>
    </subcellularLocation>
    <subcellularLocation>
        <location evidence="1">Endosome</location>
    </subcellularLocation>
</comment>
<evidence type="ECO:0000313" key="29">
    <source>
        <dbReference type="EMBL" id="KAK9758588.1"/>
    </source>
</evidence>
<keyword evidence="11" id="KW-0812">Transmembrane</keyword>